<dbReference type="Proteomes" id="UP000005496">
    <property type="component" value="Unassembled WGS sequence"/>
</dbReference>
<dbReference type="eggNOG" id="ENOG503468M">
    <property type="taxonomic scope" value="Bacteria"/>
</dbReference>
<name>D6SKY4_9BACT</name>
<protein>
    <submittedName>
        <fullName evidence="2">Uncharacterized protein</fullName>
    </submittedName>
</protein>
<evidence type="ECO:0000313" key="2">
    <source>
        <dbReference type="EMBL" id="EFI35345.1"/>
    </source>
</evidence>
<reference evidence="2" key="1">
    <citation type="submission" date="2010-05" db="EMBL/GenBank/DDBJ databases">
        <title>The draft genome of Desulfonatronospira thiodismutans ASO3-1.</title>
        <authorList>
            <consortium name="US DOE Joint Genome Institute (JGI-PGF)"/>
            <person name="Lucas S."/>
            <person name="Copeland A."/>
            <person name="Lapidus A."/>
            <person name="Cheng J.-F."/>
            <person name="Bruce D."/>
            <person name="Goodwin L."/>
            <person name="Pitluck S."/>
            <person name="Chertkov O."/>
            <person name="Brettin T."/>
            <person name="Detter J.C."/>
            <person name="Han C."/>
            <person name="Land M.L."/>
            <person name="Hauser L."/>
            <person name="Kyrpides N."/>
            <person name="Mikhailova N."/>
            <person name="Muyzer G."/>
            <person name="Woyke T."/>
        </authorList>
    </citation>
    <scope>NUCLEOTIDE SEQUENCE [LARGE SCALE GENOMIC DNA]</scope>
    <source>
        <strain evidence="2">ASO3-1</strain>
    </source>
</reference>
<feature type="coiled-coil region" evidence="1">
    <location>
        <begin position="20"/>
        <end position="54"/>
    </location>
</feature>
<comment type="caution">
    <text evidence="2">The sequence shown here is derived from an EMBL/GenBank/DDBJ whole genome shotgun (WGS) entry which is preliminary data.</text>
</comment>
<dbReference type="OrthoDB" id="5470186at2"/>
<evidence type="ECO:0000313" key="3">
    <source>
        <dbReference type="Proteomes" id="UP000005496"/>
    </source>
</evidence>
<evidence type="ECO:0000256" key="1">
    <source>
        <dbReference type="SAM" id="Coils"/>
    </source>
</evidence>
<sequence>MKNMDKFAENLMDETLKEAAETFFGKRRELEDDLEFLQQQAEELQRQARGIEGIVTRLNHVLGRGSAAQEFWTGLDSSELAGVPADWEHDVALPRAWTRRGRFLGLVRSLYMQLAERIDVYTHGRYVEDKEVAGKKQLTTNLKSVTDFAESINAAIREINACNRPDDVMAFARSMDVEGGQKRKLAGSDLTYNFDQDLCFKELSIDDLGLAKYPELSTDRQSMQKVDALAKDIYSRYKKEIKDVLDEIYG</sequence>
<keyword evidence="3" id="KW-1185">Reference proteome</keyword>
<organism evidence="2 3">
    <name type="scientific">Desulfonatronospira thiodismutans ASO3-1</name>
    <dbReference type="NCBI Taxonomy" id="555779"/>
    <lineage>
        <taxon>Bacteria</taxon>
        <taxon>Pseudomonadati</taxon>
        <taxon>Thermodesulfobacteriota</taxon>
        <taxon>Desulfovibrionia</taxon>
        <taxon>Desulfovibrionales</taxon>
        <taxon>Desulfonatronovibrionaceae</taxon>
        <taxon>Desulfonatronospira</taxon>
    </lineage>
</organism>
<keyword evidence="1" id="KW-0175">Coiled coil</keyword>
<dbReference type="AlphaFoldDB" id="D6SKY4"/>
<dbReference type="RefSeq" id="WP_008868477.1">
    <property type="nucleotide sequence ID" value="NZ_ACJN02000001.1"/>
</dbReference>
<accession>D6SKY4</accession>
<gene>
    <name evidence="2" type="ORF">Dthio_PD2760</name>
</gene>
<proteinExistence type="predicted"/>
<dbReference type="EMBL" id="ACJN02000001">
    <property type="protein sequence ID" value="EFI35345.1"/>
    <property type="molecule type" value="Genomic_DNA"/>
</dbReference>